<dbReference type="PIRSF" id="PIRSF000530">
    <property type="entry name" value="Galactokinase"/>
    <property type="match status" value="1"/>
</dbReference>
<dbReference type="Pfam" id="PF00288">
    <property type="entry name" value="GHMP_kinases_N"/>
    <property type="match status" value="1"/>
</dbReference>
<organism evidence="16 17">
    <name type="scientific">Ferrimonas aestuarii</name>
    <dbReference type="NCBI Taxonomy" id="2569539"/>
    <lineage>
        <taxon>Bacteria</taxon>
        <taxon>Pseudomonadati</taxon>
        <taxon>Pseudomonadota</taxon>
        <taxon>Gammaproteobacteria</taxon>
        <taxon>Alteromonadales</taxon>
        <taxon>Ferrimonadaceae</taxon>
        <taxon>Ferrimonas</taxon>
    </lineage>
</organism>
<dbReference type="PANTHER" id="PTHR10457:SF7">
    <property type="entry name" value="GALACTOKINASE-RELATED"/>
    <property type="match status" value="1"/>
</dbReference>
<feature type="domain" description="GHMP kinase C-terminal" evidence="14">
    <location>
        <begin position="276"/>
        <end position="358"/>
    </location>
</feature>
<evidence type="ECO:0000256" key="8">
    <source>
        <dbReference type="ARBA" id="ARBA00022842"/>
    </source>
</evidence>
<feature type="active site" description="Proton acceptor" evidence="11">
    <location>
        <position position="171"/>
    </location>
</feature>
<dbReference type="NCBIfam" id="NF003472">
    <property type="entry name" value="PRK05101.1"/>
    <property type="match status" value="1"/>
</dbReference>
<dbReference type="GO" id="GO:0005524">
    <property type="term" value="F:ATP binding"/>
    <property type="evidence" value="ECO:0007669"/>
    <property type="project" value="UniProtKB-UniRule"/>
</dbReference>
<evidence type="ECO:0000256" key="9">
    <source>
        <dbReference type="ARBA" id="ARBA00023144"/>
    </source>
</evidence>
<keyword evidence="8 11" id="KW-0460">Magnesium</keyword>
<dbReference type="GO" id="GO:0004335">
    <property type="term" value="F:galactokinase activity"/>
    <property type="evidence" value="ECO:0007669"/>
    <property type="project" value="UniProtKB-UniRule"/>
</dbReference>
<dbReference type="NCBIfam" id="TIGR00131">
    <property type="entry name" value="gal_kin"/>
    <property type="match status" value="1"/>
</dbReference>
<comment type="caution">
    <text evidence="11">Lacks conserved residue(s) required for the propagation of feature annotation.</text>
</comment>
<dbReference type="Proteomes" id="UP000305675">
    <property type="component" value="Unassembled WGS sequence"/>
</dbReference>
<dbReference type="InterPro" id="IPR000705">
    <property type="entry name" value="Galactokinase"/>
</dbReference>
<dbReference type="PRINTS" id="PR00959">
    <property type="entry name" value="MEVGALKINASE"/>
</dbReference>
<evidence type="ECO:0000259" key="13">
    <source>
        <dbReference type="Pfam" id="PF00288"/>
    </source>
</evidence>
<evidence type="ECO:0000256" key="5">
    <source>
        <dbReference type="ARBA" id="ARBA00022741"/>
    </source>
</evidence>
<feature type="binding site" evidence="11">
    <location>
        <begin position="121"/>
        <end position="127"/>
    </location>
    <ligand>
        <name>ATP</name>
        <dbReference type="ChEBI" id="CHEBI:30616"/>
    </ligand>
</feature>
<evidence type="ECO:0000256" key="12">
    <source>
        <dbReference type="NCBIfam" id="TIGR00131"/>
    </source>
</evidence>
<comment type="caution">
    <text evidence="16">The sequence shown here is derived from an EMBL/GenBank/DDBJ whole genome shotgun (WGS) entry which is preliminary data.</text>
</comment>
<dbReference type="Pfam" id="PF08544">
    <property type="entry name" value="GHMP_kinases_C"/>
    <property type="match status" value="1"/>
</dbReference>
<dbReference type="PROSITE" id="PS00106">
    <property type="entry name" value="GALACTOKINASE"/>
    <property type="match status" value="1"/>
</dbReference>
<feature type="binding site" evidence="11">
    <location>
        <position position="127"/>
    </location>
    <ligand>
        <name>Mg(2+)</name>
        <dbReference type="ChEBI" id="CHEBI:18420"/>
    </ligand>
</feature>
<keyword evidence="9 11" id="KW-0299">Galactose metabolism</keyword>
<feature type="binding site" evidence="11">
    <location>
        <begin position="32"/>
        <end position="35"/>
    </location>
    <ligand>
        <name>substrate</name>
    </ligand>
</feature>
<keyword evidence="17" id="KW-1185">Reference proteome</keyword>
<feature type="domain" description="Galactokinase N-terminal" evidence="15">
    <location>
        <begin position="8"/>
        <end position="56"/>
    </location>
</feature>
<comment type="similarity">
    <text evidence="1 11">Belongs to the GHMP kinase family. GalK subfamily.</text>
</comment>
<dbReference type="FunFam" id="3.30.230.10:FF:000017">
    <property type="entry name" value="Galactokinase"/>
    <property type="match status" value="1"/>
</dbReference>
<dbReference type="RefSeq" id="WP_136863750.1">
    <property type="nucleotide sequence ID" value="NZ_SWCJ01000009.1"/>
</dbReference>
<comment type="function">
    <text evidence="11">Catalyzes the transfer of the gamma-phosphate of ATP to D-galactose to form alpha-D-galactose-1-phosphate (Gal-1-P).</text>
</comment>
<evidence type="ECO:0000313" key="17">
    <source>
        <dbReference type="Proteomes" id="UP000305675"/>
    </source>
</evidence>
<keyword evidence="6 11" id="KW-0418">Kinase</keyword>
<dbReference type="GO" id="GO:0000287">
    <property type="term" value="F:magnesium ion binding"/>
    <property type="evidence" value="ECO:0007669"/>
    <property type="project" value="UniProtKB-UniRule"/>
</dbReference>
<comment type="pathway">
    <text evidence="11">Carbohydrate metabolism; galactose metabolism.</text>
</comment>
<dbReference type="InterPro" id="IPR036554">
    <property type="entry name" value="GHMP_kinase_C_sf"/>
</dbReference>
<keyword evidence="10 11" id="KW-0119">Carbohydrate metabolism</keyword>
<feature type="domain" description="GHMP kinase N-terminal" evidence="13">
    <location>
        <begin position="92"/>
        <end position="178"/>
    </location>
</feature>
<dbReference type="FunFam" id="3.30.70.890:FF:000001">
    <property type="entry name" value="Galactokinase"/>
    <property type="match status" value="1"/>
</dbReference>
<dbReference type="GO" id="GO:0006012">
    <property type="term" value="P:galactose metabolic process"/>
    <property type="evidence" value="ECO:0007669"/>
    <property type="project" value="UniProtKB-UniRule"/>
</dbReference>
<dbReference type="EMBL" id="SWCJ01000009">
    <property type="protein sequence ID" value="TKB54201.1"/>
    <property type="molecule type" value="Genomic_DNA"/>
</dbReference>
<evidence type="ECO:0000256" key="2">
    <source>
        <dbReference type="ARBA" id="ARBA00022490"/>
    </source>
</evidence>
<reference evidence="16 17" key="1">
    <citation type="submission" date="2019-04" db="EMBL/GenBank/DDBJ databases">
        <authorList>
            <person name="Hwang J.C."/>
        </authorList>
    </citation>
    <scope>NUCLEOTIDE SEQUENCE [LARGE SCALE GENOMIC DNA]</scope>
    <source>
        <strain evidence="16 17">IMCC35002</strain>
    </source>
</reference>
<dbReference type="EC" id="2.7.1.6" evidence="11 12"/>
<dbReference type="InterPro" id="IPR019539">
    <property type="entry name" value="GalKase_N"/>
</dbReference>
<dbReference type="InterPro" id="IPR022963">
    <property type="entry name" value="Galactokinase_bac"/>
</dbReference>
<dbReference type="Pfam" id="PF10509">
    <property type="entry name" value="GalKase_gal_bdg"/>
    <property type="match status" value="1"/>
</dbReference>
<dbReference type="InterPro" id="IPR014721">
    <property type="entry name" value="Ribsml_uS5_D2-typ_fold_subgr"/>
</dbReference>
<dbReference type="InterPro" id="IPR006206">
    <property type="entry name" value="Mevalonate/galactokinase"/>
</dbReference>
<evidence type="ECO:0000256" key="6">
    <source>
        <dbReference type="ARBA" id="ARBA00022777"/>
    </source>
</evidence>
<protein>
    <recommendedName>
        <fullName evidence="11 12">Galactokinase</fullName>
        <ecNumber evidence="11 12">2.7.1.6</ecNumber>
    </recommendedName>
    <alternativeName>
        <fullName evidence="11">Galactose kinase</fullName>
    </alternativeName>
</protein>
<dbReference type="UniPathway" id="UPA00214"/>
<evidence type="ECO:0000256" key="4">
    <source>
        <dbReference type="ARBA" id="ARBA00022723"/>
    </source>
</evidence>
<keyword evidence="4 11" id="KW-0479">Metal-binding</keyword>
<evidence type="ECO:0000256" key="7">
    <source>
        <dbReference type="ARBA" id="ARBA00022840"/>
    </source>
</evidence>
<dbReference type="InterPro" id="IPR019741">
    <property type="entry name" value="Galactokinase_CS"/>
</dbReference>
<dbReference type="Gene3D" id="3.30.230.10">
    <property type="match status" value="1"/>
</dbReference>
<evidence type="ECO:0000256" key="11">
    <source>
        <dbReference type="HAMAP-Rule" id="MF_00246"/>
    </source>
</evidence>
<dbReference type="SUPFAM" id="SSF55060">
    <property type="entry name" value="GHMP Kinase, C-terminal domain"/>
    <property type="match status" value="1"/>
</dbReference>
<feature type="binding site" evidence="11">
    <location>
        <position position="159"/>
    </location>
    <ligand>
        <name>Mg(2+)</name>
        <dbReference type="ChEBI" id="CHEBI:18420"/>
    </ligand>
</feature>
<evidence type="ECO:0000259" key="15">
    <source>
        <dbReference type="Pfam" id="PF10509"/>
    </source>
</evidence>
<dbReference type="PANTHER" id="PTHR10457">
    <property type="entry name" value="MEVALONATE KINASE/GALACTOKINASE"/>
    <property type="match status" value="1"/>
</dbReference>
<keyword evidence="7 11" id="KW-0067">ATP-binding</keyword>
<dbReference type="SUPFAM" id="SSF54211">
    <property type="entry name" value="Ribosomal protein S5 domain 2-like"/>
    <property type="match status" value="1"/>
</dbReference>
<keyword evidence="2 11" id="KW-0963">Cytoplasm</keyword>
<feature type="site" description="Transition state stabilizer" evidence="11">
    <location>
        <position position="26"/>
    </location>
</feature>
<dbReference type="Gene3D" id="3.30.70.890">
    <property type="entry name" value="GHMP kinase, C-terminal domain"/>
    <property type="match status" value="1"/>
</dbReference>
<gene>
    <name evidence="11 16" type="primary">galK</name>
    <name evidence="16" type="ORF">FCL42_12455</name>
</gene>
<dbReference type="OrthoDB" id="250531at2"/>
<dbReference type="PRINTS" id="PR00473">
    <property type="entry name" value="GALCTOKINASE"/>
</dbReference>
<comment type="catalytic activity">
    <reaction evidence="11">
        <text>alpha-D-galactose + ATP = alpha-D-galactose 1-phosphate + ADP + H(+)</text>
        <dbReference type="Rhea" id="RHEA:13553"/>
        <dbReference type="ChEBI" id="CHEBI:15378"/>
        <dbReference type="ChEBI" id="CHEBI:28061"/>
        <dbReference type="ChEBI" id="CHEBI:30616"/>
        <dbReference type="ChEBI" id="CHEBI:58336"/>
        <dbReference type="ChEBI" id="CHEBI:456216"/>
        <dbReference type="EC" id="2.7.1.6"/>
    </reaction>
</comment>
<dbReference type="InterPro" id="IPR013750">
    <property type="entry name" value="GHMP_kinase_C_dom"/>
</dbReference>
<feature type="binding site" evidence="11">
    <location>
        <position position="220"/>
    </location>
    <ligand>
        <name>substrate</name>
    </ligand>
</feature>
<accession>A0A4U1BM45</accession>
<name>A0A4U1BM45_9GAMM</name>
<dbReference type="InterPro" id="IPR020568">
    <property type="entry name" value="Ribosomal_Su5_D2-typ_SF"/>
</dbReference>
<keyword evidence="3 11" id="KW-0808">Transferase</keyword>
<dbReference type="HAMAP" id="MF_00246">
    <property type="entry name" value="Galactokinase"/>
    <property type="match status" value="1"/>
</dbReference>
<dbReference type="InterPro" id="IPR006203">
    <property type="entry name" value="GHMP_knse_ATP-bd_CS"/>
</dbReference>
<sequence length="380" mass="41416">MMLSLTDAFVLEFGYAPSAIYQAPGRVNLIGEHTDYNQGFVLPCAINFATQIAIKPRQDHQFIAVACNYDNQRSRWDLDKAQPSHDAPWSDYLKGITQVLVKRGYRLSGFDLMVRGDVPLGAGLSSSAALSIAFAYALNDQLQLGLSGLGLAQVAQQAENEFVGCQCGIMDQLISAIGTQSYAALIDCQSLSWQGIPIPAEMELLIVHSNVKRGLVDSEYNLRRQQCEQVARFFGHNSLRGLSIEELNEARSQLDPVMFRRARHVLSENQRVLGLADALVANNPAAISQIMRSSHQSMAEDFEITVPAIDALVSIIHSEIGDTGGVRMTGGGFGGCVVSLLPSDKKQAVVDRVVQEYPKNSGLYATFFNTKASSGACRVR</sequence>
<comment type="subcellular location">
    <subcellularLocation>
        <location evidence="11">Cytoplasm</location>
    </subcellularLocation>
</comment>
<evidence type="ECO:0000256" key="1">
    <source>
        <dbReference type="ARBA" id="ARBA00006566"/>
    </source>
</evidence>
<keyword evidence="5 11" id="KW-0547">Nucleotide-binding</keyword>
<evidence type="ECO:0000259" key="14">
    <source>
        <dbReference type="Pfam" id="PF08544"/>
    </source>
</evidence>
<evidence type="ECO:0000313" key="16">
    <source>
        <dbReference type="EMBL" id="TKB54201.1"/>
    </source>
</evidence>
<dbReference type="PROSITE" id="PS00627">
    <property type="entry name" value="GHMP_KINASES_ATP"/>
    <property type="match status" value="1"/>
</dbReference>
<proteinExistence type="inferred from homology"/>
<dbReference type="GO" id="GO:0005829">
    <property type="term" value="C:cytosol"/>
    <property type="evidence" value="ECO:0007669"/>
    <property type="project" value="TreeGrafter"/>
</dbReference>
<evidence type="ECO:0000256" key="10">
    <source>
        <dbReference type="ARBA" id="ARBA00023277"/>
    </source>
</evidence>
<evidence type="ECO:0000256" key="3">
    <source>
        <dbReference type="ARBA" id="ARBA00022679"/>
    </source>
</evidence>
<dbReference type="AlphaFoldDB" id="A0A4U1BM45"/>
<dbReference type="InterPro" id="IPR006204">
    <property type="entry name" value="GHMP_kinase_N_dom"/>
</dbReference>